<dbReference type="PANTHER" id="PTHR43464:SF19">
    <property type="entry name" value="UBIQUINONE BIOSYNTHESIS O-METHYLTRANSFERASE, MITOCHONDRIAL"/>
    <property type="match status" value="1"/>
</dbReference>
<evidence type="ECO:0000313" key="5">
    <source>
        <dbReference type="EMBL" id="MDN5201755.1"/>
    </source>
</evidence>
<dbReference type="CDD" id="cd02440">
    <property type="entry name" value="AdoMet_MTases"/>
    <property type="match status" value="1"/>
</dbReference>
<dbReference type="Pfam" id="PF13847">
    <property type="entry name" value="Methyltransf_31"/>
    <property type="match status" value="1"/>
</dbReference>
<evidence type="ECO:0000259" key="4">
    <source>
        <dbReference type="Pfam" id="PF13847"/>
    </source>
</evidence>
<gene>
    <name evidence="5" type="ORF">QQ008_10290</name>
</gene>
<accession>A0ABT8KM07</accession>
<dbReference type="InterPro" id="IPR025714">
    <property type="entry name" value="Methyltranfer_dom"/>
</dbReference>
<proteinExistence type="predicted"/>
<keyword evidence="2" id="KW-0808">Transferase</keyword>
<evidence type="ECO:0000313" key="6">
    <source>
        <dbReference type="Proteomes" id="UP001172082"/>
    </source>
</evidence>
<keyword evidence="3" id="KW-0949">S-adenosyl-L-methionine</keyword>
<keyword evidence="1 5" id="KW-0489">Methyltransferase</keyword>
<keyword evidence="6" id="KW-1185">Reference proteome</keyword>
<evidence type="ECO:0000256" key="2">
    <source>
        <dbReference type="ARBA" id="ARBA00022679"/>
    </source>
</evidence>
<reference evidence="5" key="1">
    <citation type="submission" date="2023-06" db="EMBL/GenBank/DDBJ databases">
        <title>Genomic of Parafulvivirga corallium.</title>
        <authorList>
            <person name="Wang G."/>
        </authorList>
    </citation>
    <scope>NUCLEOTIDE SEQUENCE</scope>
    <source>
        <strain evidence="5">BMA10</strain>
    </source>
</reference>
<dbReference type="SUPFAM" id="SSF53335">
    <property type="entry name" value="S-adenosyl-L-methionine-dependent methyltransferases"/>
    <property type="match status" value="1"/>
</dbReference>
<name>A0ABT8KM07_9BACT</name>
<organism evidence="5 6">
    <name type="scientific">Splendidivirga corallicola</name>
    <dbReference type="NCBI Taxonomy" id="3051826"/>
    <lineage>
        <taxon>Bacteria</taxon>
        <taxon>Pseudomonadati</taxon>
        <taxon>Bacteroidota</taxon>
        <taxon>Cytophagia</taxon>
        <taxon>Cytophagales</taxon>
        <taxon>Splendidivirgaceae</taxon>
        <taxon>Splendidivirga</taxon>
    </lineage>
</organism>
<feature type="domain" description="Methyltransferase" evidence="4">
    <location>
        <begin position="55"/>
        <end position="165"/>
    </location>
</feature>
<dbReference type="GO" id="GO:0008168">
    <property type="term" value="F:methyltransferase activity"/>
    <property type="evidence" value="ECO:0007669"/>
    <property type="project" value="UniProtKB-KW"/>
</dbReference>
<protein>
    <submittedName>
        <fullName evidence="5">Methyltransferase domain-containing protein</fullName>
    </submittedName>
</protein>
<dbReference type="Gene3D" id="3.40.50.150">
    <property type="entry name" value="Vaccinia Virus protein VP39"/>
    <property type="match status" value="1"/>
</dbReference>
<evidence type="ECO:0000256" key="1">
    <source>
        <dbReference type="ARBA" id="ARBA00022603"/>
    </source>
</evidence>
<dbReference type="PANTHER" id="PTHR43464">
    <property type="entry name" value="METHYLTRANSFERASE"/>
    <property type="match status" value="1"/>
</dbReference>
<evidence type="ECO:0000256" key="3">
    <source>
        <dbReference type="ARBA" id="ARBA00022691"/>
    </source>
</evidence>
<dbReference type="RefSeq" id="WP_346751784.1">
    <property type="nucleotide sequence ID" value="NZ_JAUJEA010000003.1"/>
</dbReference>
<dbReference type="GO" id="GO:0032259">
    <property type="term" value="P:methylation"/>
    <property type="evidence" value="ECO:0007669"/>
    <property type="project" value="UniProtKB-KW"/>
</dbReference>
<dbReference type="EMBL" id="JAUJEA010000003">
    <property type="protein sequence ID" value="MDN5201755.1"/>
    <property type="molecule type" value="Genomic_DNA"/>
</dbReference>
<dbReference type="InterPro" id="IPR029063">
    <property type="entry name" value="SAM-dependent_MTases_sf"/>
</dbReference>
<dbReference type="Proteomes" id="UP001172082">
    <property type="component" value="Unassembled WGS sequence"/>
</dbReference>
<comment type="caution">
    <text evidence="5">The sequence shown here is derived from an EMBL/GenBank/DDBJ whole genome shotgun (WGS) entry which is preliminary data.</text>
</comment>
<sequence>MFAERSNQKEIMDDLTYVGEVVIQTLKELKIINKWLGGNKVTIKGFSKLLQNKKHQTLSVADLGCGGGDMLQEIAKWGRKKKYSFQLTGIDANEFIVQYARENTSRFKEIDFQSLNIFSNEFRNQQFDIITCTLFMHHFNNQELITMLRQLKDQAHKGIVINDLHRHWFAYYSIKWITQSFSKSSMVKNDAPISVLRGFRKADWLGILQKAGIKHYTITWKWAFRWMIVITCD</sequence>